<feature type="repeat" description="ANK" evidence="12">
    <location>
        <begin position="1285"/>
        <end position="1317"/>
    </location>
</feature>
<evidence type="ECO:0000256" key="12">
    <source>
        <dbReference type="PROSITE-ProRule" id="PRU00023"/>
    </source>
</evidence>
<dbReference type="EMBL" id="JAJVDC020000104">
    <property type="protein sequence ID" value="KAL1624665.1"/>
    <property type="molecule type" value="Genomic_DNA"/>
</dbReference>
<dbReference type="Pfam" id="PF00023">
    <property type="entry name" value="Ank"/>
    <property type="match status" value="2"/>
</dbReference>
<feature type="repeat" description="ANK" evidence="12">
    <location>
        <begin position="1360"/>
        <end position="1392"/>
    </location>
</feature>
<dbReference type="PROSITE" id="PS50297">
    <property type="entry name" value="ANK_REP_REGION"/>
    <property type="match status" value="2"/>
</dbReference>
<evidence type="ECO:0000256" key="5">
    <source>
        <dbReference type="ARBA" id="ARBA00019973"/>
    </source>
</evidence>
<feature type="region of interest" description="Disordered" evidence="13">
    <location>
        <begin position="505"/>
        <end position="553"/>
    </location>
</feature>
<dbReference type="PROSITE" id="PS50011">
    <property type="entry name" value="PROTEIN_KINASE_DOM"/>
    <property type="match status" value="1"/>
</dbReference>
<dbReference type="Pfam" id="PF12796">
    <property type="entry name" value="Ank_2"/>
    <property type="match status" value="1"/>
</dbReference>
<feature type="region of interest" description="Disordered" evidence="13">
    <location>
        <begin position="733"/>
        <end position="753"/>
    </location>
</feature>
<feature type="region of interest" description="Disordered" evidence="13">
    <location>
        <begin position="1036"/>
        <end position="1068"/>
    </location>
</feature>
<evidence type="ECO:0000256" key="2">
    <source>
        <dbReference type="ARBA" id="ARBA00011534"/>
    </source>
</evidence>
<sequence length="1429" mass="159029">MIHALHFMDIFVRNGLTDFDLPFEYQTWPSCLQGRQIQEEFFEAQKHVVTNAKEMEKKVGIHQNLDESADVHFHSIRVLGQGGFGRVDLVWSKLSLKQYARKRVLRSKSPKMKHERLVKEVQILKKLSHRHLIKYVGSYTDREYTAYLMEPIAEYNLLVYLNTPNATQRSNRSRIQHFYGCLAGAVHYLHTQKIRHADITSCNVLIKNDCVYISDFGTAKDFSQTGKSTTQDRTPVNFAYIAPEVARNQPKNTSSDMWSLGVVFLELTTVLLGHRLKAFWSYMGRSTAGREQPSVQENLPAASMWLDFIKSEDGDEANEPIAWVKTLLQSEPRYRLSSKRLMNDIQSTPSFRQFCCQDCWSDFTDGNFEYEIDYDRPRFGSRRMSTDRIQAEAAARLGLANSVSKVVRTTSSNSISAWLASTVENIPSDPDVLDGTQTNFQSACTAEEARQARSVELPTPKYEESSVKSFANSSEDEDLEKESGDDASDIDKKGVLDLGRGYLLKEDPASSDEDDSIEDPVTSSRGYVFVSDDSETETDADDTSEEPSLAEDTEETLACQEISETARCEHENAPLNLDSNINDIGTPEVSQTMVEKAFVIVRSGLTSISLEDIQRTRRSSNENPSEPARYKSGIHFQTPIQNHLPIGDLEAAKSGSEERRIIRRPPASSSRLCPFSAEGSMEPRSGAAGTISSEPRLEPPSENNAVGMEKAPIELIEALSSTWNDEKPLDLIEQPNQDNERNDNPSKDASLSLVKPLVPKLSPSIRTDPVDQGLTQTTDTLRSDISSRAVNPIKPEKEPVYEKGSKIVKQVKFDTRLSTTWQEEKPLAFTAQDIPHEGSEPQYLPSKESNEVRLYLNGPATENANCPAFIDDKIVPVVNTADTNAQEKASKRPKKAKRDREHTIASTNGTEIASKDTTSKMPDKPSRSTIVASVERTGTGKYDEPHTTAPSHEITTCTEGHTSEALSKEAPLLAESSMTAERNDMVFRKEKRSEQNISSRSKQKAVEEGHRLEQGIASSSEQAEAELKPVDIEIPQLQNPDTKNSKAAPADVNTGDSIHGTTSGTSDHRLKRRMWIRQSKRKQQAKLLPEIYLAKVRNETQPGDGSVASSKLSQSTMERLKSTNWNPMLDRSYSLLEKYCRSGDWKCVRALLKSGSNPGTKKKPRPVPMLNAVLGASQKHANCVKVLLEFGADPNVSDRMRYKKTALQLAIENPYSNDSGYKGLINLLVFANADPNAKDRNGEYTIEKIFKGSDKVGLEPHREEALALLLQSARGTNFNVKSFGTQDTPLHLAVCCRSSMAVAMLLHMGADVNAVNSSGSTPLISAALMWRGELRAEEEEILNLLTQRKGVRLDIASGVFKRTALHYAVIANMPVAVEILLEAGADPRMKDGLNFDALSLLKICNARQAMPEYEDMQGMIQEALDGLIK</sequence>
<dbReference type="SUPFAM" id="SSF48403">
    <property type="entry name" value="Ankyrin repeat"/>
    <property type="match status" value="1"/>
</dbReference>
<dbReference type="InterPro" id="IPR008266">
    <property type="entry name" value="Tyr_kinase_AS"/>
</dbReference>
<protein>
    <recommendedName>
        <fullName evidence="5">EKC/KEOPS complex subunit BUD32</fullName>
        <ecNumber evidence="3">2.7.11.1</ecNumber>
    </recommendedName>
    <alternativeName>
        <fullName evidence="8 9">Atypical Serine/threonine protein kinase BUD32</fullName>
    </alternativeName>
    <alternativeName>
        <fullName evidence="4">EKC/KEOPS complex subunit bud32</fullName>
    </alternativeName>
</protein>
<dbReference type="CDD" id="cd00180">
    <property type="entry name" value="PKc"/>
    <property type="match status" value="1"/>
</dbReference>
<evidence type="ECO:0000256" key="6">
    <source>
        <dbReference type="ARBA" id="ARBA00022737"/>
    </source>
</evidence>
<evidence type="ECO:0000256" key="4">
    <source>
        <dbReference type="ARBA" id="ARBA00013948"/>
    </source>
</evidence>
<dbReference type="Pfam" id="PF00069">
    <property type="entry name" value="Pkinase"/>
    <property type="match status" value="1"/>
</dbReference>
<comment type="catalytic activity">
    <reaction evidence="11">
        <text>L-seryl-[protein] + ATP = O-phospho-L-seryl-[protein] + ADP + H(+)</text>
        <dbReference type="Rhea" id="RHEA:17989"/>
        <dbReference type="Rhea" id="RHEA-COMP:9863"/>
        <dbReference type="Rhea" id="RHEA-COMP:11604"/>
        <dbReference type="ChEBI" id="CHEBI:15378"/>
        <dbReference type="ChEBI" id="CHEBI:29999"/>
        <dbReference type="ChEBI" id="CHEBI:30616"/>
        <dbReference type="ChEBI" id="CHEBI:83421"/>
        <dbReference type="ChEBI" id="CHEBI:456216"/>
        <dbReference type="EC" id="2.7.11.1"/>
    </reaction>
</comment>
<comment type="function">
    <text evidence="1">Component of the EKC/KEOPS complex that is required for the formation of a threonylcarbamoyl group on adenosine at position 37 (t(6)A37) in tRNAs that read codons beginning with adenine. The complex is probably involved in the transfer of the threonylcarbamoyl moiety of threonylcarbamoyl-AMP (TC-AMP) to the N6 group of A37. BUD32 has ATPase activity in the context of the EKC/KEOPS complex and likely plays a supporting role to the catalytic subunit KAE1. The EKC/KEOPS complex also promotes both telomere uncapping and telomere elongation. The complex is required for efficient recruitment of transcriptional coactivators.</text>
</comment>
<dbReference type="PROSITE" id="PS00109">
    <property type="entry name" value="PROTEIN_KINASE_TYR"/>
    <property type="match status" value="1"/>
</dbReference>
<accession>A0ABR3SM21</accession>
<keyword evidence="16" id="KW-1185">Reference proteome</keyword>
<feature type="compositionally biased region" description="Polar residues" evidence="13">
    <location>
        <begin position="1054"/>
        <end position="1065"/>
    </location>
</feature>
<name>A0ABR3SM21_9PEZI</name>
<keyword evidence="7 12" id="KW-0040">ANK repeat</keyword>
<dbReference type="PANTHER" id="PTHR24173:SF74">
    <property type="entry name" value="ANKYRIN REPEAT DOMAIN-CONTAINING PROTEIN 16"/>
    <property type="match status" value="1"/>
</dbReference>
<feature type="domain" description="Protein kinase" evidence="14">
    <location>
        <begin position="73"/>
        <end position="351"/>
    </location>
</feature>
<dbReference type="Gene3D" id="1.25.40.20">
    <property type="entry name" value="Ankyrin repeat-containing domain"/>
    <property type="match status" value="2"/>
</dbReference>
<dbReference type="EC" id="2.7.11.1" evidence="3"/>
<dbReference type="Gene3D" id="1.10.510.10">
    <property type="entry name" value="Transferase(Phosphotransferase) domain 1"/>
    <property type="match status" value="1"/>
</dbReference>
<evidence type="ECO:0000256" key="8">
    <source>
        <dbReference type="ARBA" id="ARBA00030980"/>
    </source>
</evidence>
<dbReference type="SUPFAM" id="SSF56112">
    <property type="entry name" value="Protein kinase-like (PK-like)"/>
    <property type="match status" value="1"/>
</dbReference>
<evidence type="ECO:0000259" key="14">
    <source>
        <dbReference type="PROSITE" id="PS50011"/>
    </source>
</evidence>
<feature type="compositionally biased region" description="Acidic residues" evidence="13">
    <location>
        <begin position="532"/>
        <end position="553"/>
    </location>
</feature>
<dbReference type="SMART" id="SM00248">
    <property type="entry name" value="ANK"/>
    <property type="match status" value="6"/>
</dbReference>
<feature type="compositionally biased region" description="Basic and acidic residues" evidence="13">
    <location>
        <begin position="481"/>
        <end position="492"/>
    </location>
</feature>
<comment type="subunit">
    <text evidence="2">Component of the EKC/KEOPS complex composed of at least BUD32, CGI121, GON7, KAE1 and PCC1; the whole complex dimerizes.</text>
</comment>
<dbReference type="InterPro" id="IPR002110">
    <property type="entry name" value="Ankyrin_rpt"/>
</dbReference>
<evidence type="ECO:0000256" key="1">
    <source>
        <dbReference type="ARBA" id="ARBA00003747"/>
    </source>
</evidence>
<organism evidence="15 16">
    <name type="scientific">Neofusicoccum ribis</name>
    <dbReference type="NCBI Taxonomy" id="45134"/>
    <lineage>
        <taxon>Eukaryota</taxon>
        <taxon>Fungi</taxon>
        <taxon>Dikarya</taxon>
        <taxon>Ascomycota</taxon>
        <taxon>Pezizomycotina</taxon>
        <taxon>Dothideomycetes</taxon>
        <taxon>Dothideomycetes incertae sedis</taxon>
        <taxon>Botryosphaeriales</taxon>
        <taxon>Botryosphaeriaceae</taxon>
        <taxon>Neofusicoccum</taxon>
    </lineage>
</organism>
<dbReference type="InterPro" id="IPR000719">
    <property type="entry name" value="Prot_kinase_dom"/>
</dbReference>
<evidence type="ECO:0000256" key="11">
    <source>
        <dbReference type="ARBA" id="ARBA00048679"/>
    </source>
</evidence>
<comment type="catalytic activity">
    <reaction evidence="10">
        <text>L-threonyl-[protein] + ATP = O-phospho-L-threonyl-[protein] + ADP + H(+)</text>
        <dbReference type="Rhea" id="RHEA:46608"/>
        <dbReference type="Rhea" id="RHEA-COMP:11060"/>
        <dbReference type="Rhea" id="RHEA-COMP:11605"/>
        <dbReference type="ChEBI" id="CHEBI:15378"/>
        <dbReference type="ChEBI" id="CHEBI:30013"/>
        <dbReference type="ChEBI" id="CHEBI:30616"/>
        <dbReference type="ChEBI" id="CHEBI:61977"/>
        <dbReference type="ChEBI" id="CHEBI:456216"/>
        <dbReference type="EC" id="2.7.11.1"/>
    </reaction>
</comment>
<evidence type="ECO:0000313" key="16">
    <source>
        <dbReference type="Proteomes" id="UP001521116"/>
    </source>
</evidence>
<feature type="region of interest" description="Disordered" evidence="13">
    <location>
        <begin position="883"/>
        <end position="929"/>
    </location>
</feature>
<dbReference type="Gene3D" id="3.30.200.20">
    <property type="entry name" value="Phosphorylase Kinase, domain 1"/>
    <property type="match status" value="1"/>
</dbReference>
<dbReference type="InterPro" id="IPR036770">
    <property type="entry name" value="Ankyrin_rpt-contain_sf"/>
</dbReference>
<reference evidence="15 16" key="1">
    <citation type="submission" date="2024-02" db="EMBL/GenBank/DDBJ databases">
        <title>De novo assembly and annotation of 12 fungi associated with fruit tree decline syndrome in Ontario, Canada.</title>
        <authorList>
            <person name="Sulman M."/>
            <person name="Ellouze W."/>
            <person name="Ilyukhin E."/>
        </authorList>
    </citation>
    <scope>NUCLEOTIDE SEQUENCE [LARGE SCALE GENOMIC DNA]</scope>
    <source>
        <strain evidence="15 16">M1-105</strain>
    </source>
</reference>
<keyword evidence="6" id="KW-0677">Repeat</keyword>
<feature type="compositionally biased region" description="Basic and acidic residues" evidence="13">
    <location>
        <begin position="981"/>
        <end position="994"/>
    </location>
</feature>
<feature type="region of interest" description="Disordered" evidence="13">
    <location>
        <begin position="978"/>
        <end position="1011"/>
    </location>
</feature>
<evidence type="ECO:0000256" key="3">
    <source>
        <dbReference type="ARBA" id="ARBA00012513"/>
    </source>
</evidence>
<dbReference type="PANTHER" id="PTHR24173">
    <property type="entry name" value="ANKYRIN REPEAT CONTAINING"/>
    <property type="match status" value="1"/>
</dbReference>
<dbReference type="PROSITE" id="PS50088">
    <property type="entry name" value="ANK_REPEAT"/>
    <property type="match status" value="2"/>
</dbReference>
<feature type="region of interest" description="Disordered" evidence="13">
    <location>
        <begin position="652"/>
        <end position="706"/>
    </location>
</feature>
<gene>
    <name evidence="15" type="ORF">SLS56_007728</name>
</gene>
<dbReference type="Proteomes" id="UP001521116">
    <property type="component" value="Unassembled WGS sequence"/>
</dbReference>
<evidence type="ECO:0000256" key="7">
    <source>
        <dbReference type="ARBA" id="ARBA00023043"/>
    </source>
</evidence>
<proteinExistence type="predicted"/>
<evidence type="ECO:0000256" key="13">
    <source>
        <dbReference type="SAM" id="MobiDB-lite"/>
    </source>
</evidence>
<dbReference type="InterPro" id="IPR011009">
    <property type="entry name" value="Kinase-like_dom_sf"/>
</dbReference>
<evidence type="ECO:0000256" key="10">
    <source>
        <dbReference type="ARBA" id="ARBA00047899"/>
    </source>
</evidence>
<feature type="compositionally biased region" description="Basic and acidic residues" evidence="13">
    <location>
        <begin position="913"/>
        <end position="926"/>
    </location>
</feature>
<evidence type="ECO:0000313" key="15">
    <source>
        <dbReference type="EMBL" id="KAL1624665.1"/>
    </source>
</evidence>
<feature type="compositionally biased region" description="Acidic residues" evidence="13">
    <location>
        <begin position="509"/>
        <end position="518"/>
    </location>
</feature>
<evidence type="ECO:0000256" key="9">
    <source>
        <dbReference type="ARBA" id="ARBA00033194"/>
    </source>
</evidence>
<feature type="region of interest" description="Disordered" evidence="13">
    <location>
        <begin position="447"/>
        <end position="492"/>
    </location>
</feature>
<comment type="caution">
    <text evidence="15">The sequence shown here is derived from an EMBL/GenBank/DDBJ whole genome shotgun (WGS) entry which is preliminary data.</text>
</comment>